<dbReference type="InterPro" id="IPR001789">
    <property type="entry name" value="Sig_transdc_resp-reg_receiver"/>
</dbReference>
<name>A0A428ZNP8_KIBAR</name>
<protein>
    <submittedName>
        <fullName evidence="4">Response regulator</fullName>
    </submittedName>
</protein>
<gene>
    <name evidence="4" type="ORF">DMH04_06835</name>
</gene>
<dbReference type="OrthoDB" id="7352332at2"/>
<dbReference type="GO" id="GO:0000160">
    <property type="term" value="P:phosphorelay signal transduction system"/>
    <property type="evidence" value="ECO:0007669"/>
    <property type="project" value="InterPro"/>
</dbReference>
<reference evidence="4 5" key="1">
    <citation type="submission" date="2018-05" db="EMBL/GenBank/DDBJ databases">
        <title>Evolution of GPA BGCs.</title>
        <authorList>
            <person name="Waglechner N."/>
            <person name="Wright G.D."/>
        </authorList>
    </citation>
    <scope>NUCLEOTIDE SEQUENCE [LARGE SCALE GENOMIC DNA]</scope>
    <source>
        <strain evidence="4 5">A82846</strain>
    </source>
</reference>
<dbReference type="CDD" id="cd17535">
    <property type="entry name" value="REC_NarL-like"/>
    <property type="match status" value="1"/>
</dbReference>
<keyword evidence="1 2" id="KW-0597">Phosphoprotein</keyword>
<dbReference type="SUPFAM" id="SSF52172">
    <property type="entry name" value="CheY-like"/>
    <property type="match status" value="1"/>
</dbReference>
<dbReference type="InterPro" id="IPR011006">
    <property type="entry name" value="CheY-like_superfamily"/>
</dbReference>
<dbReference type="InterPro" id="IPR050595">
    <property type="entry name" value="Bact_response_regulator"/>
</dbReference>
<dbReference type="Proteomes" id="UP000287547">
    <property type="component" value="Unassembled WGS sequence"/>
</dbReference>
<dbReference type="SMART" id="SM00448">
    <property type="entry name" value="REC"/>
    <property type="match status" value="1"/>
</dbReference>
<proteinExistence type="predicted"/>
<feature type="domain" description="Response regulatory" evidence="3">
    <location>
        <begin position="15"/>
        <end position="129"/>
    </location>
</feature>
<evidence type="ECO:0000256" key="1">
    <source>
        <dbReference type="ARBA" id="ARBA00022553"/>
    </source>
</evidence>
<comment type="caution">
    <text evidence="4">The sequence shown here is derived from an EMBL/GenBank/DDBJ whole genome shotgun (WGS) entry which is preliminary data.</text>
</comment>
<dbReference type="AlphaFoldDB" id="A0A428ZNP8"/>
<dbReference type="PANTHER" id="PTHR44591:SF3">
    <property type="entry name" value="RESPONSE REGULATORY DOMAIN-CONTAINING PROTEIN"/>
    <property type="match status" value="1"/>
</dbReference>
<dbReference type="PANTHER" id="PTHR44591">
    <property type="entry name" value="STRESS RESPONSE REGULATOR PROTEIN 1"/>
    <property type="match status" value="1"/>
</dbReference>
<dbReference type="Gene3D" id="3.40.50.2300">
    <property type="match status" value="1"/>
</dbReference>
<evidence type="ECO:0000313" key="4">
    <source>
        <dbReference type="EMBL" id="RSM89679.1"/>
    </source>
</evidence>
<evidence type="ECO:0000259" key="3">
    <source>
        <dbReference type="PROSITE" id="PS50110"/>
    </source>
</evidence>
<evidence type="ECO:0000313" key="5">
    <source>
        <dbReference type="Proteomes" id="UP000287547"/>
    </source>
</evidence>
<evidence type="ECO:0000256" key="2">
    <source>
        <dbReference type="PROSITE-ProRule" id="PRU00169"/>
    </source>
</evidence>
<accession>A0A428ZNP8</accession>
<dbReference type="EMBL" id="QHKI01000003">
    <property type="protein sequence ID" value="RSM89679.1"/>
    <property type="molecule type" value="Genomic_DNA"/>
</dbReference>
<dbReference type="InterPro" id="IPR058245">
    <property type="entry name" value="NreC/VraR/RcsB-like_REC"/>
</dbReference>
<organism evidence="4 5">
    <name type="scientific">Kibdelosporangium aridum</name>
    <dbReference type="NCBI Taxonomy" id="2030"/>
    <lineage>
        <taxon>Bacteria</taxon>
        <taxon>Bacillati</taxon>
        <taxon>Actinomycetota</taxon>
        <taxon>Actinomycetes</taxon>
        <taxon>Pseudonocardiales</taxon>
        <taxon>Pseudonocardiaceae</taxon>
        <taxon>Kibdelosporangium</taxon>
    </lineage>
</organism>
<sequence length="129" mass="13389">MCPNTPIPNTDPVAGVLIVDDNAAFRSVARTVLEAGGYRVTAEVGTGAAAIQAAAQIKPDLVLLDIGLPDQDGFATCRELHAAQPDLVVILCSIRDEDEYGDAIALSSAAGFVAKAQLSADELRRIVTA</sequence>
<dbReference type="Pfam" id="PF00072">
    <property type="entry name" value="Response_reg"/>
    <property type="match status" value="1"/>
</dbReference>
<dbReference type="PROSITE" id="PS50110">
    <property type="entry name" value="RESPONSE_REGULATORY"/>
    <property type="match status" value="1"/>
</dbReference>
<feature type="modified residue" description="4-aspartylphosphate" evidence="2">
    <location>
        <position position="65"/>
    </location>
</feature>